<name>A0A418D508_APHAT</name>
<evidence type="ECO:0000256" key="1">
    <source>
        <dbReference type="SAM" id="Coils"/>
    </source>
</evidence>
<dbReference type="PANTHER" id="PTHR31543:SF1">
    <property type="entry name" value="HECT DOMAIN-CONTAINING PROTEIN"/>
    <property type="match status" value="1"/>
</dbReference>
<dbReference type="GO" id="GO:0008017">
    <property type="term" value="F:microtubule binding"/>
    <property type="evidence" value="ECO:0007669"/>
    <property type="project" value="InterPro"/>
</dbReference>
<dbReference type="Proteomes" id="UP000285712">
    <property type="component" value="Unassembled WGS sequence"/>
</dbReference>
<dbReference type="EMBL" id="QUTG01003982">
    <property type="protein sequence ID" value="RHY89534.1"/>
    <property type="molecule type" value="Genomic_DNA"/>
</dbReference>
<feature type="coiled-coil region" evidence="1">
    <location>
        <begin position="418"/>
        <end position="445"/>
    </location>
</feature>
<feature type="domain" description="Growth arrest-specific protein 8" evidence="3">
    <location>
        <begin position="236"/>
        <end position="435"/>
    </location>
</feature>
<dbReference type="VEuPathDB" id="FungiDB:H257_07402"/>
<evidence type="ECO:0000256" key="2">
    <source>
        <dbReference type="SAM" id="MobiDB-lite"/>
    </source>
</evidence>
<feature type="coiled-coil region" evidence="1">
    <location>
        <begin position="164"/>
        <end position="210"/>
    </location>
</feature>
<dbReference type="GO" id="GO:0005874">
    <property type="term" value="C:microtubule"/>
    <property type="evidence" value="ECO:0007669"/>
    <property type="project" value="TreeGrafter"/>
</dbReference>
<sequence length="519" mass="60436">SLSRLCQTGMGPKKGKKKEKKGKKGKDGDSKEDDLSREVEAERQELIKEAKRLAERSKKEEEAFNEFQQQREKINYFWIVEKKNLEDKKAELRNKERERQDLEEKHQVEIKVYKQRVKHLLYEHQNEISSLKIESETALKIGQDDHRTTERELKTDKRTLKLDLKEMELSHEDYLKTLKQEQDKRITVLRQEFERHAKELQQKFERKRKTFRDDLESQRRVDTLRIEERKNSHIAQLMSGHEKAFGEIKNYYNDITHNNLDLIKSLKEEVAEMKKKEAQDEKLMFEISQENKRMSEPLKKALQDVERLRKNIKHYDEDKVALKSAKAELLVLEDQLGSLSWEHEVLTQRFGQVQTEYHTLHGQFQTSIYDVQQKNGLKNLLLEKKLESMGDVLEQKDAQLNEVLAHAQLDPSIAGQVRRRLEDIMEAKNQEVRDLEKELAIVLRLLTDFTKAAEAKLVEYGTPVDELGFSPNLNPTHLPKLGLKQAATLQSSAVGGQASAITTSGRGGGHSPFTLSPLK</sequence>
<dbReference type="InterPro" id="IPR039308">
    <property type="entry name" value="GAS8"/>
</dbReference>
<dbReference type="Pfam" id="PF13851">
    <property type="entry name" value="GAS"/>
    <property type="match status" value="1"/>
</dbReference>
<feature type="region of interest" description="Disordered" evidence="2">
    <location>
        <begin position="494"/>
        <end position="519"/>
    </location>
</feature>
<dbReference type="GO" id="GO:0031267">
    <property type="term" value="F:small GTPase binding"/>
    <property type="evidence" value="ECO:0007669"/>
    <property type="project" value="InterPro"/>
</dbReference>
<feature type="compositionally biased region" description="Polar residues" evidence="2">
    <location>
        <begin position="494"/>
        <end position="504"/>
    </location>
</feature>
<dbReference type="AlphaFoldDB" id="A0A418D508"/>
<dbReference type="GO" id="GO:0048870">
    <property type="term" value="P:cell motility"/>
    <property type="evidence" value="ECO:0007669"/>
    <property type="project" value="InterPro"/>
</dbReference>
<protein>
    <recommendedName>
        <fullName evidence="3">Growth arrest-specific protein 8 domain-containing protein</fullName>
    </recommendedName>
</protein>
<feature type="compositionally biased region" description="Basic residues" evidence="2">
    <location>
        <begin position="13"/>
        <end position="24"/>
    </location>
</feature>
<dbReference type="InterPro" id="IPR025593">
    <property type="entry name" value="GAS8_dom"/>
</dbReference>
<feature type="non-terminal residue" evidence="4">
    <location>
        <position position="1"/>
    </location>
</feature>
<evidence type="ECO:0000313" key="5">
    <source>
        <dbReference type="Proteomes" id="UP000285712"/>
    </source>
</evidence>
<feature type="region of interest" description="Disordered" evidence="2">
    <location>
        <begin position="1"/>
        <end position="41"/>
    </location>
</feature>
<dbReference type="GO" id="GO:0031514">
    <property type="term" value="C:motile cilium"/>
    <property type="evidence" value="ECO:0007669"/>
    <property type="project" value="InterPro"/>
</dbReference>
<accession>A0A418D508</accession>
<evidence type="ECO:0000259" key="3">
    <source>
        <dbReference type="Pfam" id="PF13851"/>
    </source>
</evidence>
<comment type="caution">
    <text evidence="4">The sequence shown here is derived from an EMBL/GenBank/DDBJ whole genome shotgun (WGS) entry which is preliminary data.</text>
</comment>
<feature type="coiled-coil region" evidence="1">
    <location>
        <begin position="263"/>
        <end position="335"/>
    </location>
</feature>
<gene>
    <name evidence="4" type="ORF">DYB35_001267</name>
</gene>
<organism evidence="4 5">
    <name type="scientific">Aphanomyces astaci</name>
    <name type="common">Crayfish plague agent</name>
    <dbReference type="NCBI Taxonomy" id="112090"/>
    <lineage>
        <taxon>Eukaryota</taxon>
        <taxon>Sar</taxon>
        <taxon>Stramenopiles</taxon>
        <taxon>Oomycota</taxon>
        <taxon>Saprolegniomycetes</taxon>
        <taxon>Saprolegniales</taxon>
        <taxon>Verrucalvaceae</taxon>
        <taxon>Aphanomyces</taxon>
    </lineage>
</organism>
<proteinExistence type="predicted"/>
<dbReference type="PANTHER" id="PTHR31543">
    <property type="entry name" value="DYNEIN REGULATORY COMPLEX SUBUNIT 4"/>
    <property type="match status" value="1"/>
</dbReference>
<feature type="compositionally biased region" description="Basic and acidic residues" evidence="2">
    <location>
        <begin position="25"/>
        <end position="41"/>
    </location>
</feature>
<dbReference type="GO" id="GO:0005794">
    <property type="term" value="C:Golgi apparatus"/>
    <property type="evidence" value="ECO:0007669"/>
    <property type="project" value="TreeGrafter"/>
</dbReference>
<evidence type="ECO:0000313" key="4">
    <source>
        <dbReference type="EMBL" id="RHY89534.1"/>
    </source>
</evidence>
<reference evidence="4 5" key="1">
    <citation type="submission" date="2018-08" db="EMBL/GenBank/DDBJ databases">
        <title>Aphanomyces genome sequencing and annotation.</title>
        <authorList>
            <person name="Minardi D."/>
            <person name="Oidtmann B."/>
            <person name="Van Der Giezen M."/>
            <person name="Studholme D.J."/>
        </authorList>
    </citation>
    <scope>NUCLEOTIDE SEQUENCE [LARGE SCALE GENOMIC DNA]</scope>
    <source>
        <strain evidence="4 5">Sv</strain>
    </source>
</reference>
<keyword evidence="1" id="KW-0175">Coiled coil</keyword>